<keyword evidence="5 10" id="KW-0256">Endoplasmic reticulum</keyword>
<evidence type="ECO:0000256" key="2">
    <source>
        <dbReference type="ARBA" id="ARBA00009187"/>
    </source>
</evidence>
<accession>A0A0C9SXG9</accession>
<dbReference type="Proteomes" id="UP000053647">
    <property type="component" value="Unassembled WGS sequence"/>
</dbReference>
<dbReference type="InterPro" id="IPR007290">
    <property type="entry name" value="Arv1"/>
</dbReference>
<dbReference type="GO" id="GO:0006665">
    <property type="term" value="P:sphingolipid metabolic process"/>
    <property type="evidence" value="ECO:0007669"/>
    <property type="project" value="UniProtKB-UniRule"/>
</dbReference>
<dbReference type="AlphaFoldDB" id="A0A0C9SXG9"/>
<keyword evidence="8 10" id="KW-0443">Lipid metabolism</keyword>
<keyword evidence="3 10" id="KW-0813">Transport</keyword>
<keyword evidence="4 10" id="KW-0812">Transmembrane</keyword>
<keyword evidence="13" id="KW-1185">Reference proteome</keyword>
<evidence type="ECO:0000256" key="1">
    <source>
        <dbReference type="ARBA" id="ARBA00004477"/>
    </source>
</evidence>
<dbReference type="GO" id="GO:0005789">
    <property type="term" value="C:endoplasmic reticulum membrane"/>
    <property type="evidence" value="ECO:0007669"/>
    <property type="project" value="UniProtKB-SubCell"/>
</dbReference>
<evidence type="ECO:0000256" key="11">
    <source>
        <dbReference type="SAM" id="MobiDB-lite"/>
    </source>
</evidence>
<reference evidence="13" key="2">
    <citation type="submission" date="2015-01" db="EMBL/GenBank/DDBJ databases">
        <title>Evolutionary Origins and Diversification of the Mycorrhizal Mutualists.</title>
        <authorList>
            <consortium name="DOE Joint Genome Institute"/>
            <consortium name="Mycorrhizal Genomics Consortium"/>
            <person name="Kohler A."/>
            <person name="Kuo A."/>
            <person name="Nagy L.G."/>
            <person name="Floudas D."/>
            <person name="Copeland A."/>
            <person name="Barry K.W."/>
            <person name="Cichocki N."/>
            <person name="Veneault-Fourrey C."/>
            <person name="LaButti K."/>
            <person name="Lindquist E.A."/>
            <person name="Lipzen A."/>
            <person name="Lundell T."/>
            <person name="Morin E."/>
            <person name="Murat C."/>
            <person name="Riley R."/>
            <person name="Ohm R."/>
            <person name="Sun H."/>
            <person name="Tunlid A."/>
            <person name="Henrissat B."/>
            <person name="Grigoriev I.V."/>
            <person name="Hibbett D.S."/>
            <person name="Martin F."/>
        </authorList>
    </citation>
    <scope>NUCLEOTIDE SEQUENCE [LARGE SCALE GENOMIC DNA]</scope>
    <source>
        <strain evidence="13">ATCC 200175</strain>
    </source>
</reference>
<dbReference type="GO" id="GO:0032366">
    <property type="term" value="P:intracellular sterol transport"/>
    <property type="evidence" value="ECO:0007669"/>
    <property type="project" value="UniProtKB-UniRule"/>
</dbReference>
<evidence type="ECO:0000256" key="4">
    <source>
        <dbReference type="ARBA" id="ARBA00022692"/>
    </source>
</evidence>
<feature type="compositionally biased region" description="Basic and acidic residues" evidence="11">
    <location>
        <begin position="73"/>
        <end position="89"/>
    </location>
</feature>
<dbReference type="OrthoDB" id="2192830at2759"/>
<evidence type="ECO:0000313" key="12">
    <source>
        <dbReference type="EMBL" id="KIJ14439.1"/>
    </source>
</evidence>
<gene>
    <name evidence="12" type="ORF">PAXINDRAFT_116149</name>
</gene>
<dbReference type="GO" id="GO:0032541">
    <property type="term" value="C:cortical endoplasmic reticulum"/>
    <property type="evidence" value="ECO:0007669"/>
    <property type="project" value="TreeGrafter"/>
</dbReference>
<evidence type="ECO:0000256" key="5">
    <source>
        <dbReference type="ARBA" id="ARBA00022824"/>
    </source>
</evidence>
<evidence type="ECO:0000256" key="6">
    <source>
        <dbReference type="ARBA" id="ARBA00022989"/>
    </source>
</evidence>
<dbReference type="PANTHER" id="PTHR14467">
    <property type="entry name" value="ARV1"/>
    <property type="match status" value="1"/>
</dbReference>
<dbReference type="GO" id="GO:0000139">
    <property type="term" value="C:Golgi membrane"/>
    <property type="evidence" value="ECO:0007669"/>
    <property type="project" value="UniProtKB-SubCell"/>
</dbReference>
<protein>
    <recommendedName>
        <fullName evidence="10">Protein ARV</fullName>
    </recommendedName>
</protein>
<evidence type="ECO:0000256" key="3">
    <source>
        <dbReference type="ARBA" id="ARBA00022448"/>
    </source>
</evidence>
<dbReference type="EMBL" id="KN819343">
    <property type="protein sequence ID" value="KIJ14439.1"/>
    <property type="molecule type" value="Genomic_DNA"/>
</dbReference>
<evidence type="ECO:0000256" key="10">
    <source>
        <dbReference type="RuleBase" id="RU368065"/>
    </source>
</evidence>
<keyword evidence="10" id="KW-0746">Sphingolipid metabolism</keyword>
<feature type="region of interest" description="Disordered" evidence="11">
    <location>
        <begin position="73"/>
        <end position="103"/>
    </location>
</feature>
<dbReference type="GO" id="GO:0097036">
    <property type="term" value="P:regulation of plasma membrane sterol distribution"/>
    <property type="evidence" value="ECO:0007669"/>
    <property type="project" value="UniProtKB-UniRule"/>
</dbReference>
<dbReference type="HOGENOM" id="CLU_860831_0_0_1"/>
<evidence type="ECO:0000256" key="8">
    <source>
        <dbReference type="ARBA" id="ARBA00023098"/>
    </source>
</evidence>
<dbReference type="PANTHER" id="PTHR14467:SF0">
    <property type="entry name" value="PROTEIN ARV1"/>
    <property type="match status" value="1"/>
</dbReference>
<comment type="subcellular location">
    <subcellularLocation>
        <location evidence="1 10">Endoplasmic reticulum membrane</location>
        <topology evidence="1 10">Multi-pass membrane protein</topology>
    </subcellularLocation>
    <subcellularLocation>
        <location evidence="10">Golgi apparatus membrane</location>
        <topology evidence="10">Multi-pass membrane protein</topology>
    </subcellularLocation>
</comment>
<feature type="transmembrane region" description="Helical" evidence="10">
    <location>
        <begin position="209"/>
        <end position="231"/>
    </location>
</feature>
<keyword evidence="9 10" id="KW-0472">Membrane</keyword>
<keyword evidence="7 10" id="KW-0445">Lipid transport</keyword>
<comment type="caution">
    <text evidence="10">Lacks conserved residue(s) required for the propagation of feature annotation.</text>
</comment>
<sequence length="334" mass="37564">MAICITCTQPISHLYTVYESAYNLRLEQCSNCLAFADPYVEHDTLTLLLDLILLKRGVYRHLLYNRGTEPRKSYAKSEARKSEDNRETVTVEGVTSASAARHQDSTREKARWLHILKLGSGLLLVDACQVSDNVPLDPQTSADVSQWSAETNDMFFRILIACLIETLAFHGGVTLSSYSVLKFSDWVQTWKIFRTSQASGVRQQFRMSLIPLTILYSSFTKYFLLFLLTIWRPSATLPGGAPYRFDVPYENPLIVRALEIWDEDKLDREWVVRNVLGGMAAGFGLRVVLDCHPLFTTVVILVGWVGKTAVAGLLKDWIGADAQSGEAWLAYSVP</sequence>
<evidence type="ECO:0000256" key="9">
    <source>
        <dbReference type="ARBA" id="ARBA00023136"/>
    </source>
</evidence>
<comment type="similarity">
    <text evidence="2 10">Belongs to the ARV1 family.</text>
</comment>
<name>A0A0C9SXG9_PAXIN</name>
<keyword evidence="6 10" id="KW-1133">Transmembrane helix</keyword>
<evidence type="ECO:0000256" key="7">
    <source>
        <dbReference type="ARBA" id="ARBA00023055"/>
    </source>
</evidence>
<dbReference type="GO" id="GO:0016125">
    <property type="term" value="P:sterol metabolic process"/>
    <property type="evidence" value="ECO:0007669"/>
    <property type="project" value="UniProtKB-UniRule"/>
</dbReference>
<comment type="function">
    <text evidence="10">Mediator of sterol homeostasis involved in sterol uptake, trafficking and distribution into membranes.</text>
</comment>
<proteinExistence type="inferred from homology"/>
<comment type="function">
    <text evidence="10">Regulates also the sphingolipid metabolism.</text>
</comment>
<reference evidence="12 13" key="1">
    <citation type="submission" date="2014-06" db="EMBL/GenBank/DDBJ databases">
        <authorList>
            <consortium name="DOE Joint Genome Institute"/>
            <person name="Kuo A."/>
            <person name="Kohler A."/>
            <person name="Nagy L.G."/>
            <person name="Floudas D."/>
            <person name="Copeland A."/>
            <person name="Barry K.W."/>
            <person name="Cichocki N."/>
            <person name="Veneault-Fourrey C."/>
            <person name="LaButti K."/>
            <person name="Lindquist E.A."/>
            <person name="Lipzen A."/>
            <person name="Lundell T."/>
            <person name="Morin E."/>
            <person name="Murat C."/>
            <person name="Sun H."/>
            <person name="Tunlid A."/>
            <person name="Henrissat B."/>
            <person name="Grigoriev I.V."/>
            <person name="Hibbett D.S."/>
            <person name="Martin F."/>
            <person name="Nordberg H.P."/>
            <person name="Cantor M.N."/>
            <person name="Hua S.X."/>
        </authorList>
    </citation>
    <scope>NUCLEOTIDE SEQUENCE [LARGE SCALE GENOMIC DNA]</scope>
    <source>
        <strain evidence="12 13">ATCC 200175</strain>
    </source>
</reference>
<keyword evidence="10" id="KW-0333">Golgi apparatus</keyword>
<dbReference type="Pfam" id="PF04161">
    <property type="entry name" value="Arv1"/>
    <property type="match status" value="1"/>
</dbReference>
<organism evidence="12 13">
    <name type="scientific">Paxillus involutus ATCC 200175</name>
    <dbReference type="NCBI Taxonomy" id="664439"/>
    <lineage>
        <taxon>Eukaryota</taxon>
        <taxon>Fungi</taxon>
        <taxon>Dikarya</taxon>
        <taxon>Basidiomycota</taxon>
        <taxon>Agaricomycotina</taxon>
        <taxon>Agaricomycetes</taxon>
        <taxon>Agaricomycetidae</taxon>
        <taxon>Boletales</taxon>
        <taxon>Paxilineae</taxon>
        <taxon>Paxillaceae</taxon>
        <taxon>Paxillus</taxon>
    </lineage>
</organism>
<evidence type="ECO:0000313" key="13">
    <source>
        <dbReference type="Proteomes" id="UP000053647"/>
    </source>
</evidence>